<keyword evidence="2" id="KW-1185">Reference proteome</keyword>
<dbReference type="AlphaFoldDB" id="A0AAV6JBA0"/>
<name>A0AAV6JBA0_9ERIC</name>
<dbReference type="Proteomes" id="UP000823749">
    <property type="component" value="Chromosome 8"/>
</dbReference>
<proteinExistence type="predicted"/>
<sequence>MMVRKPKEQIILPKGSKRVIRMQGRGGSDDVRQTWCVTRVPALPGEEILTDVAAGEGSVWALYQQLKLELCTVLRRLQATRDRCQVLEQVLTEAPELPMVRYLDEKIQQYMAGESAADEGNRPIAGVVGDQLMQETAEDMGNLE</sequence>
<organism evidence="1 2">
    <name type="scientific">Rhododendron griersonianum</name>
    <dbReference type="NCBI Taxonomy" id="479676"/>
    <lineage>
        <taxon>Eukaryota</taxon>
        <taxon>Viridiplantae</taxon>
        <taxon>Streptophyta</taxon>
        <taxon>Embryophyta</taxon>
        <taxon>Tracheophyta</taxon>
        <taxon>Spermatophyta</taxon>
        <taxon>Magnoliopsida</taxon>
        <taxon>eudicotyledons</taxon>
        <taxon>Gunneridae</taxon>
        <taxon>Pentapetalae</taxon>
        <taxon>asterids</taxon>
        <taxon>Ericales</taxon>
        <taxon>Ericaceae</taxon>
        <taxon>Ericoideae</taxon>
        <taxon>Rhodoreae</taxon>
        <taxon>Rhododendron</taxon>
    </lineage>
</organism>
<gene>
    <name evidence="1" type="ORF">RHGRI_024581</name>
</gene>
<protein>
    <submittedName>
        <fullName evidence="1">Uncharacterized protein</fullName>
    </submittedName>
</protein>
<accession>A0AAV6JBA0</accession>
<reference evidence="1" key="1">
    <citation type="submission" date="2020-08" db="EMBL/GenBank/DDBJ databases">
        <title>Plant Genome Project.</title>
        <authorList>
            <person name="Zhang R.-G."/>
        </authorList>
    </citation>
    <scope>NUCLEOTIDE SEQUENCE</scope>
    <source>
        <strain evidence="1">WSP0</strain>
        <tissue evidence="1">Leaf</tissue>
    </source>
</reference>
<comment type="caution">
    <text evidence="1">The sequence shown here is derived from an EMBL/GenBank/DDBJ whole genome shotgun (WGS) entry which is preliminary data.</text>
</comment>
<evidence type="ECO:0000313" key="1">
    <source>
        <dbReference type="EMBL" id="KAG5537193.1"/>
    </source>
</evidence>
<evidence type="ECO:0000313" key="2">
    <source>
        <dbReference type="Proteomes" id="UP000823749"/>
    </source>
</evidence>
<dbReference type="EMBL" id="JACTNZ010000008">
    <property type="protein sequence ID" value="KAG5537193.1"/>
    <property type="molecule type" value="Genomic_DNA"/>
</dbReference>